<evidence type="ECO:0000256" key="12">
    <source>
        <dbReference type="SAM" id="Phobius"/>
    </source>
</evidence>
<dbReference type="PANTHER" id="PTHR45453">
    <property type="entry name" value="PHOSPHATE REGULON SENSOR PROTEIN PHOR"/>
    <property type="match status" value="1"/>
</dbReference>
<dbReference type="Pfam" id="PF00512">
    <property type="entry name" value="HisKA"/>
    <property type="match status" value="1"/>
</dbReference>
<dbReference type="Gene3D" id="1.10.287.130">
    <property type="match status" value="1"/>
</dbReference>
<dbReference type="InterPro" id="IPR013767">
    <property type="entry name" value="PAS_fold"/>
</dbReference>
<feature type="transmembrane region" description="Helical" evidence="12">
    <location>
        <begin position="164"/>
        <end position="188"/>
    </location>
</feature>
<keyword evidence="11 12" id="KW-0472">Membrane</keyword>
<dbReference type="InterPro" id="IPR036097">
    <property type="entry name" value="HisK_dim/P_sf"/>
</dbReference>
<dbReference type="InterPro" id="IPR004358">
    <property type="entry name" value="Sig_transdc_His_kin-like_C"/>
</dbReference>
<evidence type="ECO:0000313" key="14">
    <source>
        <dbReference type="EMBL" id="QEN05035.1"/>
    </source>
</evidence>
<dbReference type="OrthoDB" id="9813151at2"/>
<dbReference type="Gene3D" id="3.30.450.20">
    <property type="entry name" value="PAS domain"/>
    <property type="match status" value="1"/>
</dbReference>
<dbReference type="PANTHER" id="PTHR45453:SF1">
    <property type="entry name" value="PHOSPHATE REGULON SENSOR PROTEIN PHOR"/>
    <property type="match status" value="1"/>
</dbReference>
<evidence type="ECO:0000256" key="4">
    <source>
        <dbReference type="ARBA" id="ARBA00022475"/>
    </source>
</evidence>
<evidence type="ECO:0000256" key="8">
    <source>
        <dbReference type="ARBA" id="ARBA00022777"/>
    </source>
</evidence>
<dbReference type="PRINTS" id="PR00344">
    <property type="entry name" value="BCTRLSENSOR"/>
</dbReference>
<dbReference type="Gene3D" id="6.10.340.10">
    <property type="match status" value="1"/>
</dbReference>
<dbReference type="InterPro" id="IPR005467">
    <property type="entry name" value="His_kinase_dom"/>
</dbReference>
<dbReference type="GO" id="GO:0016036">
    <property type="term" value="P:cellular response to phosphate starvation"/>
    <property type="evidence" value="ECO:0007669"/>
    <property type="project" value="TreeGrafter"/>
</dbReference>
<keyword evidence="6" id="KW-0808">Transferase</keyword>
<keyword evidence="9" id="KW-0067">ATP-binding</keyword>
<dbReference type="GO" id="GO:0000155">
    <property type="term" value="F:phosphorelay sensor kinase activity"/>
    <property type="evidence" value="ECO:0007669"/>
    <property type="project" value="InterPro"/>
</dbReference>
<keyword evidence="15" id="KW-1185">Reference proteome</keyword>
<keyword evidence="12" id="KW-0812">Transmembrane</keyword>
<proteinExistence type="predicted"/>
<evidence type="ECO:0000259" key="13">
    <source>
        <dbReference type="PROSITE" id="PS50109"/>
    </source>
</evidence>
<sequence length="585" mass="66559">MKQRSIFTTLFSIFLVIILLSIGVSAIYSITTFNNFIYKIEKDRLVEKTEILLDLFPVEDIHNIEKVDRFTRAGINGQTRITVIDNSGVVLSDSIKDSETMDNHLYREEIQDSITGRSVVVLRFSDTLDQMMMYYSLPIEYKSKSLGFLRTSISVDLLEKRVQVVTITITIISIVLILLSVAICYIMTIKFSITINSIKRVAGCYAVGEFNNSLSENGPREIASLSKSINNMGNFLQERISTVVKQKNRYKSMLESMHEPVIRINNNFIIDEINRSAELLFNKKDKYTVGNNIRFLTDNEIFLEFVTLCLNENKSLVKIIPLSLDKKYHFQIHSSILYDADNNRLGILLVMNDLTEHVRLEGMRKEFVANVSHEIRTPATAIQGYIETLIHNDVSLEQREKFLKIIYRHSNRLNSIIDDLLMLAGLEKSDSSFQFEKFPVSDLISSATNIVSVKAEKSLIEIVFNIGENHQIYAHPLLAEQALTNLLSNSIKYSPKGSTIRISTRYIHGGLMVEVQDEGCGIPLENQEQIFERFYRVDRGRSRDQGGTGLGLSIVKRVMNIHGGNATLESKVDKGSTFRLFFPGE</sequence>
<evidence type="ECO:0000256" key="5">
    <source>
        <dbReference type="ARBA" id="ARBA00022553"/>
    </source>
</evidence>
<comment type="catalytic activity">
    <reaction evidence="1">
        <text>ATP + protein L-histidine = ADP + protein N-phospho-L-histidine.</text>
        <dbReference type="EC" id="2.7.13.3"/>
    </reaction>
</comment>
<feature type="transmembrane region" description="Helical" evidence="12">
    <location>
        <begin position="6"/>
        <end position="30"/>
    </location>
</feature>
<keyword evidence="10" id="KW-0902">Two-component regulatory system</keyword>
<gene>
    <name evidence="14" type="ORF">EW093_10050</name>
</gene>
<reference evidence="14 15" key="1">
    <citation type="submission" date="2019-02" db="EMBL/GenBank/DDBJ databases">
        <authorList>
            <person name="Fomenkov A."/>
            <person name="Dubinina G."/>
            <person name="Grabovich M."/>
            <person name="Vincze T."/>
            <person name="Roberts R.J."/>
        </authorList>
    </citation>
    <scope>NUCLEOTIDE SEQUENCE [LARGE SCALE GENOMIC DNA]</scope>
    <source>
        <strain evidence="14 15">P</strain>
    </source>
</reference>
<dbReference type="SUPFAM" id="SSF55785">
    <property type="entry name" value="PYP-like sensor domain (PAS domain)"/>
    <property type="match status" value="1"/>
</dbReference>
<accession>A0A5C1QAF0</accession>
<dbReference type="InterPro" id="IPR003594">
    <property type="entry name" value="HATPase_dom"/>
</dbReference>
<dbReference type="KEGG" id="sper:EW093_10050"/>
<protein>
    <recommendedName>
        <fullName evidence="3">histidine kinase</fullName>
        <ecNumber evidence="3">2.7.13.3</ecNumber>
    </recommendedName>
</protein>
<dbReference type="SUPFAM" id="SSF55874">
    <property type="entry name" value="ATPase domain of HSP90 chaperone/DNA topoisomerase II/histidine kinase"/>
    <property type="match status" value="1"/>
</dbReference>
<dbReference type="InterPro" id="IPR036890">
    <property type="entry name" value="HATPase_C_sf"/>
</dbReference>
<dbReference type="SMART" id="SM00387">
    <property type="entry name" value="HATPase_c"/>
    <property type="match status" value="1"/>
</dbReference>
<dbReference type="InterPro" id="IPR000014">
    <property type="entry name" value="PAS"/>
</dbReference>
<dbReference type="NCBIfam" id="TIGR00229">
    <property type="entry name" value="sensory_box"/>
    <property type="match status" value="1"/>
</dbReference>
<keyword evidence="8" id="KW-0418">Kinase</keyword>
<keyword evidence="12" id="KW-1133">Transmembrane helix</keyword>
<keyword evidence="4" id="KW-1003">Cell membrane</keyword>
<dbReference type="SMART" id="SM00388">
    <property type="entry name" value="HisKA"/>
    <property type="match status" value="1"/>
</dbReference>
<evidence type="ECO:0000256" key="7">
    <source>
        <dbReference type="ARBA" id="ARBA00022741"/>
    </source>
</evidence>
<dbReference type="SUPFAM" id="SSF47384">
    <property type="entry name" value="Homodimeric domain of signal transducing histidine kinase"/>
    <property type="match status" value="1"/>
</dbReference>
<dbReference type="GO" id="GO:0006355">
    <property type="term" value="P:regulation of DNA-templated transcription"/>
    <property type="evidence" value="ECO:0007669"/>
    <property type="project" value="InterPro"/>
</dbReference>
<name>A0A5C1QAF0_9SPIO</name>
<evidence type="ECO:0000256" key="3">
    <source>
        <dbReference type="ARBA" id="ARBA00012438"/>
    </source>
</evidence>
<evidence type="ECO:0000256" key="1">
    <source>
        <dbReference type="ARBA" id="ARBA00000085"/>
    </source>
</evidence>
<dbReference type="Proteomes" id="UP000323824">
    <property type="component" value="Chromosome"/>
</dbReference>
<reference evidence="14 15" key="2">
    <citation type="submission" date="2019-09" db="EMBL/GenBank/DDBJ databases">
        <title>Complete Genome Sequence and Methylome Analysis of free living Spirochaetas.</title>
        <authorList>
            <person name="Leshcheva N."/>
            <person name="Mikheeva N."/>
        </authorList>
    </citation>
    <scope>NUCLEOTIDE SEQUENCE [LARGE SCALE GENOMIC DNA]</scope>
    <source>
        <strain evidence="14 15">P</strain>
    </source>
</reference>
<dbReference type="GO" id="GO:0004721">
    <property type="term" value="F:phosphoprotein phosphatase activity"/>
    <property type="evidence" value="ECO:0007669"/>
    <property type="project" value="TreeGrafter"/>
</dbReference>
<keyword evidence="7" id="KW-0547">Nucleotide-binding</keyword>
<dbReference type="SMART" id="SM00091">
    <property type="entry name" value="PAS"/>
    <property type="match status" value="1"/>
</dbReference>
<dbReference type="PROSITE" id="PS50109">
    <property type="entry name" value="HIS_KIN"/>
    <property type="match status" value="1"/>
</dbReference>
<dbReference type="EC" id="2.7.13.3" evidence="3"/>
<dbReference type="Pfam" id="PF00989">
    <property type="entry name" value="PAS"/>
    <property type="match status" value="1"/>
</dbReference>
<dbReference type="InterPro" id="IPR003661">
    <property type="entry name" value="HisK_dim/P_dom"/>
</dbReference>
<organism evidence="14 15">
    <name type="scientific">Thiospirochaeta perfilievii</name>
    <dbReference type="NCBI Taxonomy" id="252967"/>
    <lineage>
        <taxon>Bacteria</taxon>
        <taxon>Pseudomonadati</taxon>
        <taxon>Spirochaetota</taxon>
        <taxon>Spirochaetia</taxon>
        <taxon>Spirochaetales</taxon>
        <taxon>Spirochaetaceae</taxon>
        <taxon>Thiospirochaeta</taxon>
    </lineage>
</organism>
<dbReference type="Pfam" id="PF02518">
    <property type="entry name" value="HATPase_c"/>
    <property type="match status" value="1"/>
</dbReference>
<evidence type="ECO:0000313" key="15">
    <source>
        <dbReference type="Proteomes" id="UP000323824"/>
    </source>
</evidence>
<feature type="domain" description="Histidine kinase" evidence="13">
    <location>
        <begin position="370"/>
        <end position="585"/>
    </location>
</feature>
<dbReference type="CDD" id="cd00082">
    <property type="entry name" value="HisKA"/>
    <property type="match status" value="1"/>
</dbReference>
<dbReference type="AlphaFoldDB" id="A0A5C1QAF0"/>
<dbReference type="FunFam" id="1.10.287.130:FF:000008">
    <property type="entry name" value="Two-component sensor histidine kinase"/>
    <property type="match status" value="1"/>
</dbReference>
<dbReference type="Gene3D" id="3.30.565.10">
    <property type="entry name" value="Histidine kinase-like ATPase, C-terminal domain"/>
    <property type="match status" value="1"/>
</dbReference>
<dbReference type="InterPro" id="IPR050351">
    <property type="entry name" value="BphY/WalK/GraS-like"/>
</dbReference>
<dbReference type="GO" id="GO:0005886">
    <property type="term" value="C:plasma membrane"/>
    <property type="evidence" value="ECO:0007669"/>
    <property type="project" value="UniProtKB-SubCell"/>
</dbReference>
<dbReference type="CDD" id="cd00075">
    <property type="entry name" value="HATPase"/>
    <property type="match status" value="1"/>
</dbReference>
<comment type="subcellular location">
    <subcellularLocation>
        <location evidence="2">Cell membrane</location>
    </subcellularLocation>
</comment>
<dbReference type="InterPro" id="IPR035965">
    <property type="entry name" value="PAS-like_dom_sf"/>
</dbReference>
<dbReference type="RefSeq" id="WP_149568276.1">
    <property type="nucleotide sequence ID" value="NZ_CP035807.1"/>
</dbReference>
<dbReference type="GO" id="GO:0005524">
    <property type="term" value="F:ATP binding"/>
    <property type="evidence" value="ECO:0007669"/>
    <property type="project" value="UniProtKB-KW"/>
</dbReference>
<dbReference type="FunFam" id="3.30.565.10:FF:000023">
    <property type="entry name" value="PAS domain-containing sensor histidine kinase"/>
    <property type="match status" value="1"/>
</dbReference>
<evidence type="ECO:0000256" key="2">
    <source>
        <dbReference type="ARBA" id="ARBA00004236"/>
    </source>
</evidence>
<evidence type="ECO:0000256" key="6">
    <source>
        <dbReference type="ARBA" id="ARBA00022679"/>
    </source>
</evidence>
<keyword evidence="5" id="KW-0597">Phosphoprotein</keyword>
<dbReference type="EMBL" id="CP035807">
    <property type="protein sequence ID" value="QEN05035.1"/>
    <property type="molecule type" value="Genomic_DNA"/>
</dbReference>
<evidence type="ECO:0000256" key="11">
    <source>
        <dbReference type="ARBA" id="ARBA00023136"/>
    </source>
</evidence>
<evidence type="ECO:0000256" key="9">
    <source>
        <dbReference type="ARBA" id="ARBA00022840"/>
    </source>
</evidence>
<evidence type="ECO:0000256" key="10">
    <source>
        <dbReference type="ARBA" id="ARBA00023012"/>
    </source>
</evidence>